<evidence type="ECO:0000313" key="3">
    <source>
        <dbReference type="EMBL" id="OOP70433.1"/>
    </source>
</evidence>
<organism evidence="1 4">
    <name type="scientific">Clostridium beijerinckii</name>
    <name type="common">Clostridium MP</name>
    <dbReference type="NCBI Taxonomy" id="1520"/>
    <lineage>
        <taxon>Bacteria</taxon>
        <taxon>Bacillati</taxon>
        <taxon>Bacillota</taxon>
        <taxon>Clostridia</taxon>
        <taxon>Eubacteriales</taxon>
        <taxon>Clostridiaceae</taxon>
        <taxon>Clostridium</taxon>
    </lineage>
</organism>
<proteinExistence type="predicted"/>
<accession>A0A0B5QDK2</accession>
<dbReference type="InterPro" id="IPR018680">
    <property type="entry name" value="DUF2164"/>
</dbReference>
<dbReference type="EMBL" id="MWMH01000018">
    <property type="protein sequence ID" value="OOP70433.1"/>
    <property type="molecule type" value="Genomic_DNA"/>
</dbReference>
<reference evidence="3 5" key="3">
    <citation type="submission" date="2017-02" db="EMBL/GenBank/DDBJ databases">
        <title>Genome sequence of Clostridium beijerinckii Br21.</title>
        <authorList>
            <person name="Fonseca B.C."/>
            <person name="Guazzaroni M.E."/>
            <person name="Riano-Pachon D.M."/>
            <person name="Reginatto V."/>
        </authorList>
    </citation>
    <scope>NUCLEOTIDE SEQUENCE [LARGE SCALE GENOMIC DNA]</scope>
    <source>
        <strain evidence="3 5">Br21</strain>
    </source>
</reference>
<reference evidence="2" key="5">
    <citation type="journal article" date="2022" name="Nat. Biotechnol.">
        <title>Carbon-negative production of acetone and isopropanol by gas fermentation at industrial pilot scale.</title>
        <authorList>
            <person name="Liew F.E."/>
            <person name="Nogle R."/>
            <person name="Abdalla T."/>
            <person name="Rasor B.J."/>
            <person name="Canter C."/>
            <person name="Jensen R.O."/>
            <person name="Wang L."/>
            <person name="Strutz J."/>
            <person name="Chirania P."/>
            <person name="De Tissera S."/>
            <person name="Mueller A.P."/>
            <person name="Ruan Z."/>
            <person name="Gao A."/>
            <person name="Tran L."/>
            <person name="Engle N.L."/>
            <person name="Bromley J.C."/>
            <person name="Daniell J."/>
            <person name="Conrado R."/>
            <person name="Tschaplinski T.J."/>
            <person name="Giannone R.J."/>
            <person name="Hettich R.L."/>
            <person name="Karim A.S."/>
            <person name="Simpson S.D."/>
            <person name="Brown S.D."/>
            <person name="Leang C."/>
            <person name="Jewett M.C."/>
            <person name="Kopke M."/>
        </authorList>
    </citation>
    <scope>NUCLEOTIDE SEQUENCE</scope>
    <source>
        <strain evidence="2">DJ080</strain>
    </source>
</reference>
<sequence>MRDKDKIKLTKEKREDMISSIKEYFYNERGEELGDLASSQILNFIIDELALEFYNQGVYDSYKYMTRSIDDLLSVQKY</sequence>
<dbReference type="RefSeq" id="WP_041898020.1">
    <property type="nucleotide sequence ID" value="NZ_CP010086.2"/>
</dbReference>
<dbReference type="KEGG" id="cbei:LF65_03745"/>
<name>A0A0B5QDK2_CLOBE</name>
<evidence type="ECO:0000313" key="5">
    <source>
        <dbReference type="Proteomes" id="UP000190959"/>
    </source>
</evidence>
<gene>
    <name evidence="2" type="ORF">B0H41_000373</name>
    <name evidence="3" type="ORF">CBEIBR21_26470</name>
    <name evidence="1" type="ORF">LF65_03745</name>
</gene>
<evidence type="ECO:0000313" key="1">
    <source>
        <dbReference type="EMBL" id="AJH00300.1"/>
    </source>
</evidence>
<dbReference type="Proteomes" id="UP000190959">
    <property type="component" value="Unassembled WGS sequence"/>
</dbReference>
<evidence type="ECO:0000313" key="4">
    <source>
        <dbReference type="Proteomes" id="UP000031866"/>
    </source>
</evidence>
<evidence type="ECO:0000313" key="2">
    <source>
        <dbReference type="EMBL" id="NRT86694.1"/>
    </source>
</evidence>
<dbReference type="EMBL" id="CP010086">
    <property type="protein sequence ID" value="AJH00300.1"/>
    <property type="molecule type" value="Genomic_DNA"/>
</dbReference>
<dbReference type="Proteomes" id="UP001193748">
    <property type="component" value="Unassembled WGS sequence"/>
</dbReference>
<reference evidence="4" key="1">
    <citation type="submission" date="2014-12" db="EMBL/GenBank/DDBJ databases">
        <title>Genome sequence of Clostridium beijerinckii strain 59B.</title>
        <authorList>
            <person name="Little G.T."/>
            <person name="Minton N.P."/>
        </authorList>
    </citation>
    <scope>NUCLEOTIDE SEQUENCE [LARGE SCALE GENOMIC DNA]</scope>
    <source>
        <strain evidence="4">59B</strain>
    </source>
</reference>
<dbReference type="OrthoDB" id="573733at2"/>
<reference evidence="1" key="2">
    <citation type="submission" date="2016-02" db="EMBL/GenBank/DDBJ databases">
        <title>Genome sequence of Clostridium beijerinckii strain 59B.</title>
        <authorList>
            <person name="Little G.T."/>
            <person name="Minton N.P."/>
        </authorList>
    </citation>
    <scope>NUCLEOTIDE SEQUENCE</scope>
    <source>
        <strain evidence="1">NCIMB 14988</strain>
    </source>
</reference>
<dbReference type="Pfam" id="PF09932">
    <property type="entry name" value="DUF2164"/>
    <property type="match status" value="1"/>
</dbReference>
<dbReference type="AlphaFoldDB" id="A0A0B5QDK2"/>
<protein>
    <submittedName>
        <fullName evidence="2">Uncharacterized protein (DUF2164 family)</fullName>
    </submittedName>
</protein>
<dbReference type="STRING" id="1520.LF65_03745"/>
<dbReference type="Proteomes" id="UP000031866">
    <property type="component" value="Chromosome"/>
</dbReference>
<reference evidence="2" key="4">
    <citation type="submission" date="2020-05" db="EMBL/GenBank/DDBJ databases">
        <authorList>
            <person name="Brown S."/>
            <person name="Huntemann M."/>
            <person name="Clum A."/>
            <person name="Spunde A."/>
            <person name="Palaniappan K."/>
            <person name="Ritter S."/>
            <person name="Mikhailova N."/>
            <person name="Chen I.-M."/>
            <person name="Stamatis D."/>
            <person name="Reddy T."/>
            <person name="O'Malley R."/>
            <person name="Daum C."/>
            <person name="Shapiro N."/>
            <person name="Ivanova N."/>
            <person name="Kyrpides N."/>
            <person name="Woyke T."/>
        </authorList>
    </citation>
    <scope>NUCLEOTIDE SEQUENCE</scope>
    <source>
        <strain evidence="2">DJ080</strain>
    </source>
</reference>
<dbReference type="EMBL" id="JABSWW010000001">
    <property type="protein sequence ID" value="NRT86694.1"/>
    <property type="molecule type" value="Genomic_DNA"/>
</dbReference>